<dbReference type="EMBL" id="CM001204">
    <property type="protein sequence ID" value="EGP84773.1"/>
    <property type="molecule type" value="Genomic_DNA"/>
</dbReference>
<dbReference type="VEuPathDB" id="FungiDB:ZTRI_9.136"/>
<gene>
    <name evidence="1" type="ORF">MYCGRDRAFT_95588</name>
</gene>
<dbReference type="OrthoDB" id="10546248at2759"/>
<evidence type="ECO:0000313" key="1">
    <source>
        <dbReference type="EMBL" id="EGP84773.1"/>
    </source>
</evidence>
<protein>
    <submittedName>
        <fullName evidence="1">Uncharacterized protein</fullName>
    </submittedName>
</protein>
<sequence>MDANASALGMSQSAAGVRSSALPAISPTTVPMTNSLLDLPPELIDYLIDTMTIDHPSQSTRSAFNALCLTCKDLLRVARPVLYSSVYLDRPNSHTTTSTRRLAHTLYTAPHLALLIRHISTAPASESTHKSRDMRRFIYRESTARQEELSGFEDALRSAVHGKAGSSAMEATIAQGYDFGVLQVDLLYVLFMARHARSVAIPTSGLFWPALGRDWSEVDITMPLRLLWSKQNLQHLPAGSLMNLRELSINAKEYMVSWANREAYDVFQPRGDVAMLSAVMELPALRRLCAKGFAAQRSPAVWPLSKASSTVRSLSLLQSKLTPTMLTTVIDTCATLEEFFYEIERTDAERWTEEDQIGGTLALHDALYQHRDTLHTLSITHLAIRDALWNQDPAEFPLHDLHNLTTVEIDMYLLLGIRRKTCFSDAARDIPCSLRDMTVHTDCLLEHLVIFVNELGTLQHRGLEKLQITFRNTAVMKYSRYTELRDTELNAPPAIPSSSKHRFRVGTGEIWGRLMLTFACWELQQWSVLEMNVLMSTVRSRGLNGLMELQRPDVWQLDCVLGEALLSARDAEELEWDTAAKAMLIDFGDTLVNLFGGEADGGV</sequence>
<dbReference type="KEGG" id="ztr:MYCGRDRAFT_95588"/>
<accession>F9XJ61</accession>
<dbReference type="Proteomes" id="UP000008062">
    <property type="component" value="Chromosome 9"/>
</dbReference>
<dbReference type="RefSeq" id="XP_003849797.1">
    <property type="nucleotide sequence ID" value="XM_003849749.1"/>
</dbReference>
<proteinExistence type="predicted"/>
<organism evidence="1 2">
    <name type="scientific">Zymoseptoria tritici (strain CBS 115943 / IPO323)</name>
    <name type="common">Speckled leaf blotch fungus</name>
    <name type="synonym">Septoria tritici</name>
    <dbReference type="NCBI Taxonomy" id="336722"/>
    <lineage>
        <taxon>Eukaryota</taxon>
        <taxon>Fungi</taxon>
        <taxon>Dikarya</taxon>
        <taxon>Ascomycota</taxon>
        <taxon>Pezizomycotina</taxon>
        <taxon>Dothideomycetes</taxon>
        <taxon>Dothideomycetidae</taxon>
        <taxon>Mycosphaerellales</taxon>
        <taxon>Mycosphaerellaceae</taxon>
        <taxon>Zymoseptoria</taxon>
    </lineage>
</organism>
<reference evidence="1 2" key="1">
    <citation type="journal article" date="2011" name="PLoS Genet.">
        <title>Finished genome of the fungal wheat pathogen Mycosphaerella graminicola reveals dispensome structure, chromosome plasticity, and stealth pathogenesis.</title>
        <authorList>
            <person name="Goodwin S.B."/>
            <person name="Ben M'barek S."/>
            <person name="Dhillon B."/>
            <person name="Wittenberg A.H.J."/>
            <person name="Crane C.F."/>
            <person name="Hane J.K."/>
            <person name="Foster A.J."/>
            <person name="Van der Lee T.A.J."/>
            <person name="Grimwood J."/>
            <person name="Aerts A."/>
            <person name="Antoniw J."/>
            <person name="Bailey A."/>
            <person name="Bluhm B."/>
            <person name="Bowler J."/>
            <person name="Bristow J."/>
            <person name="van der Burgt A."/>
            <person name="Canto-Canche B."/>
            <person name="Churchill A.C.L."/>
            <person name="Conde-Ferraez L."/>
            <person name="Cools H.J."/>
            <person name="Coutinho P.M."/>
            <person name="Csukai M."/>
            <person name="Dehal P."/>
            <person name="De Wit P."/>
            <person name="Donzelli B."/>
            <person name="van de Geest H.C."/>
            <person name="van Ham R.C.H.J."/>
            <person name="Hammond-Kosack K.E."/>
            <person name="Henrissat B."/>
            <person name="Kilian A."/>
            <person name="Kobayashi A.K."/>
            <person name="Koopmann E."/>
            <person name="Kourmpetis Y."/>
            <person name="Kuzniar A."/>
            <person name="Lindquist E."/>
            <person name="Lombard V."/>
            <person name="Maliepaard C."/>
            <person name="Martins N."/>
            <person name="Mehrabi R."/>
            <person name="Nap J.P.H."/>
            <person name="Ponomarenko A."/>
            <person name="Rudd J.J."/>
            <person name="Salamov A."/>
            <person name="Schmutz J."/>
            <person name="Schouten H.J."/>
            <person name="Shapiro H."/>
            <person name="Stergiopoulos I."/>
            <person name="Torriani S.F.F."/>
            <person name="Tu H."/>
            <person name="de Vries R.P."/>
            <person name="Waalwijk C."/>
            <person name="Ware S.B."/>
            <person name="Wiebenga A."/>
            <person name="Zwiers L.-H."/>
            <person name="Oliver R.P."/>
            <person name="Grigoriev I.V."/>
            <person name="Kema G.H.J."/>
        </authorList>
    </citation>
    <scope>NUCLEOTIDE SEQUENCE [LARGE SCALE GENOMIC DNA]</scope>
    <source>
        <strain evidence="2">CBS 115943 / IPO323</strain>
    </source>
</reference>
<dbReference type="GeneID" id="13402594"/>
<keyword evidence="2" id="KW-1185">Reference proteome</keyword>
<evidence type="ECO:0000313" key="2">
    <source>
        <dbReference type="Proteomes" id="UP000008062"/>
    </source>
</evidence>
<name>F9XJ61_ZYMTI</name>
<dbReference type="AlphaFoldDB" id="F9XJ61"/>
<dbReference type="HOGENOM" id="CLU_542069_0_0_1"/>
<dbReference type="InParanoid" id="F9XJ61"/>